<sequence length="95" mass="10451">MFARVSTYRGSQDTAGGPTQDLVRRVLEIPGCRGFYFMNGKGNGKSLSIALYDTEENLTASRETANRLRSEASNSLALEILEVEEYEVVAGELND</sequence>
<proteinExistence type="predicted"/>
<name>A0A7X6K728_9MICC</name>
<dbReference type="AlphaFoldDB" id="A0A7X6K728"/>
<dbReference type="RefSeq" id="WP_168488555.1">
    <property type="nucleotide sequence ID" value="NZ_JAAZSQ010000023.1"/>
</dbReference>
<organism evidence="1 2">
    <name type="scientific">Arthrobacter mobilis</name>
    <dbReference type="NCBI Taxonomy" id="2724944"/>
    <lineage>
        <taxon>Bacteria</taxon>
        <taxon>Bacillati</taxon>
        <taxon>Actinomycetota</taxon>
        <taxon>Actinomycetes</taxon>
        <taxon>Micrococcales</taxon>
        <taxon>Micrococcaceae</taxon>
        <taxon>Arthrobacter</taxon>
    </lineage>
</organism>
<evidence type="ECO:0000313" key="1">
    <source>
        <dbReference type="EMBL" id="NKX56351.1"/>
    </source>
</evidence>
<protein>
    <recommendedName>
        <fullName evidence="3">Antibiotic biosynthesis monooxygenase</fullName>
    </recommendedName>
</protein>
<dbReference type="EMBL" id="JAAZSQ010000023">
    <property type="protein sequence ID" value="NKX56351.1"/>
    <property type="molecule type" value="Genomic_DNA"/>
</dbReference>
<evidence type="ECO:0008006" key="3">
    <source>
        <dbReference type="Google" id="ProtNLM"/>
    </source>
</evidence>
<gene>
    <name evidence="1" type="ORF">HGG74_17835</name>
</gene>
<evidence type="ECO:0000313" key="2">
    <source>
        <dbReference type="Proteomes" id="UP000544090"/>
    </source>
</evidence>
<dbReference type="Proteomes" id="UP000544090">
    <property type="component" value="Unassembled WGS sequence"/>
</dbReference>
<reference evidence="1 2" key="1">
    <citation type="submission" date="2020-04" db="EMBL/GenBank/DDBJ databases">
        <title>Arthrobacter sp. nov.</title>
        <authorList>
            <person name="Liu S."/>
        </authorList>
    </citation>
    <scope>NUCLEOTIDE SEQUENCE [LARGE SCALE GENOMIC DNA]</scope>
    <source>
        <strain evidence="1 2">E918</strain>
    </source>
</reference>
<comment type="caution">
    <text evidence="1">The sequence shown here is derived from an EMBL/GenBank/DDBJ whole genome shotgun (WGS) entry which is preliminary data.</text>
</comment>
<keyword evidence="2" id="KW-1185">Reference proteome</keyword>
<accession>A0A7X6K728</accession>